<accession>A0ABU8VAI5</accession>
<evidence type="ECO:0000256" key="9">
    <source>
        <dbReference type="ARBA" id="ARBA00025772"/>
    </source>
</evidence>
<feature type="transmembrane region" description="Helical" evidence="11">
    <location>
        <begin position="21"/>
        <end position="45"/>
    </location>
</feature>
<evidence type="ECO:0000256" key="1">
    <source>
        <dbReference type="ARBA" id="ARBA00004377"/>
    </source>
</evidence>
<comment type="caution">
    <text evidence="13">The sequence shown here is derived from an EMBL/GenBank/DDBJ whole genome shotgun (WGS) entry which is preliminary data.</text>
</comment>
<evidence type="ECO:0000256" key="3">
    <source>
        <dbReference type="ARBA" id="ARBA00022475"/>
    </source>
</evidence>
<dbReference type="Pfam" id="PF12019">
    <property type="entry name" value="GspH"/>
    <property type="match status" value="1"/>
</dbReference>
<comment type="similarity">
    <text evidence="9">Belongs to the GSP H family.</text>
</comment>
<comment type="subcellular location">
    <subcellularLocation>
        <location evidence="1">Cell inner membrane</location>
        <topology evidence="1">Single-pass membrane protein</topology>
    </subcellularLocation>
</comment>
<dbReference type="NCBIfam" id="TIGR02532">
    <property type="entry name" value="IV_pilin_GFxxxE"/>
    <property type="match status" value="1"/>
</dbReference>
<evidence type="ECO:0000256" key="8">
    <source>
        <dbReference type="ARBA" id="ARBA00023136"/>
    </source>
</evidence>
<evidence type="ECO:0000313" key="14">
    <source>
        <dbReference type="Proteomes" id="UP001365846"/>
    </source>
</evidence>
<evidence type="ECO:0000259" key="12">
    <source>
        <dbReference type="Pfam" id="PF12019"/>
    </source>
</evidence>
<dbReference type="Gene3D" id="3.55.40.10">
    <property type="entry name" value="minor pseudopilin epsh domain"/>
    <property type="match status" value="1"/>
</dbReference>
<reference evidence="13 14" key="1">
    <citation type="submission" date="2024-03" db="EMBL/GenBank/DDBJ databases">
        <title>Novel species of the genus Variovorax.</title>
        <authorList>
            <person name="Liu Q."/>
            <person name="Xin Y.-H."/>
        </authorList>
    </citation>
    <scope>NUCLEOTIDE SEQUENCE [LARGE SCALE GENOMIC DNA]</scope>
    <source>
        <strain evidence="13 14">KACC 18899</strain>
    </source>
</reference>
<dbReference type="SUPFAM" id="SSF54523">
    <property type="entry name" value="Pili subunits"/>
    <property type="match status" value="1"/>
</dbReference>
<dbReference type="InterPro" id="IPR012902">
    <property type="entry name" value="N_methyl_site"/>
</dbReference>
<keyword evidence="6 11" id="KW-0812">Transmembrane</keyword>
<evidence type="ECO:0000256" key="5">
    <source>
        <dbReference type="ARBA" id="ARBA00022519"/>
    </source>
</evidence>
<feature type="domain" description="General secretion pathway GspH" evidence="12">
    <location>
        <begin position="58"/>
        <end position="162"/>
    </location>
</feature>
<proteinExistence type="inferred from homology"/>
<keyword evidence="7 11" id="KW-1133">Transmembrane helix</keyword>
<dbReference type="Proteomes" id="UP001365846">
    <property type="component" value="Unassembled WGS sequence"/>
</dbReference>
<gene>
    <name evidence="13" type="ORF">WKW77_03985</name>
</gene>
<evidence type="ECO:0000256" key="10">
    <source>
        <dbReference type="ARBA" id="ARBA00030775"/>
    </source>
</evidence>
<keyword evidence="8 11" id="KW-0472">Membrane</keyword>
<evidence type="ECO:0000256" key="11">
    <source>
        <dbReference type="SAM" id="Phobius"/>
    </source>
</evidence>
<evidence type="ECO:0000256" key="7">
    <source>
        <dbReference type="ARBA" id="ARBA00022989"/>
    </source>
</evidence>
<protein>
    <recommendedName>
        <fullName evidence="2">Type II secretion system protein H</fullName>
    </recommendedName>
    <alternativeName>
        <fullName evidence="10">General secretion pathway protein H</fullName>
    </alternativeName>
</protein>
<keyword evidence="3" id="KW-1003">Cell membrane</keyword>
<name>A0ABU8VAI5_9BURK</name>
<organism evidence="13 14">
    <name type="scientific">Variovorax ureilyticus</name>
    <dbReference type="NCBI Taxonomy" id="1836198"/>
    <lineage>
        <taxon>Bacteria</taxon>
        <taxon>Pseudomonadati</taxon>
        <taxon>Pseudomonadota</taxon>
        <taxon>Betaproteobacteria</taxon>
        <taxon>Burkholderiales</taxon>
        <taxon>Comamonadaceae</taxon>
        <taxon>Variovorax</taxon>
    </lineage>
</organism>
<dbReference type="RefSeq" id="WP_340355507.1">
    <property type="nucleotide sequence ID" value="NZ_JBBKZU010000001.1"/>
</dbReference>
<dbReference type="InterPro" id="IPR022346">
    <property type="entry name" value="T2SS_GspH"/>
</dbReference>
<evidence type="ECO:0000256" key="6">
    <source>
        <dbReference type="ARBA" id="ARBA00022692"/>
    </source>
</evidence>
<sequence length="174" mass="18090">MDNQEALTQSQRAQGRARHGGFTAVELMVTLAVVAVLVALAAPAFQNLIATQRIKSVASALNESLWVARSEALKRNDKVSFRFVNSGGGTVVGDWKVTQSSDGSGTAILQQMGSPAVVSTTSTGGNLLFTFNSSGRLTSGGQSSIQLSSANVNRWVCISASGRAITQSTSTCPP</sequence>
<dbReference type="EMBL" id="JBBKZU010000001">
    <property type="protein sequence ID" value="MEJ8810212.1"/>
    <property type="molecule type" value="Genomic_DNA"/>
</dbReference>
<evidence type="ECO:0000256" key="2">
    <source>
        <dbReference type="ARBA" id="ARBA00021549"/>
    </source>
</evidence>
<evidence type="ECO:0000256" key="4">
    <source>
        <dbReference type="ARBA" id="ARBA00022481"/>
    </source>
</evidence>
<evidence type="ECO:0000313" key="13">
    <source>
        <dbReference type="EMBL" id="MEJ8810212.1"/>
    </source>
</evidence>
<keyword evidence="4" id="KW-0488">Methylation</keyword>
<keyword evidence="5" id="KW-0997">Cell inner membrane</keyword>
<dbReference type="InterPro" id="IPR045584">
    <property type="entry name" value="Pilin-like"/>
</dbReference>
<keyword evidence="14" id="KW-1185">Reference proteome</keyword>